<dbReference type="Pfam" id="PF08570">
    <property type="entry name" value="DUF1761"/>
    <property type="match status" value="1"/>
</dbReference>
<protein>
    <recommendedName>
        <fullName evidence="4">DUF1761 domain-containing protein</fullName>
    </recommendedName>
</protein>
<dbReference type="RefSeq" id="WP_345007635.1">
    <property type="nucleotide sequence ID" value="NZ_BAABCY010000094.1"/>
</dbReference>
<accession>A0ABP6YHL2</accession>
<evidence type="ECO:0000313" key="2">
    <source>
        <dbReference type="EMBL" id="GAA3583002.1"/>
    </source>
</evidence>
<keyword evidence="1" id="KW-0472">Membrane</keyword>
<organism evidence="2 3">
    <name type="scientific">Snuella lapsa</name>
    <dbReference type="NCBI Taxonomy" id="870481"/>
    <lineage>
        <taxon>Bacteria</taxon>
        <taxon>Pseudomonadati</taxon>
        <taxon>Bacteroidota</taxon>
        <taxon>Flavobacteriia</taxon>
        <taxon>Flavobacteriales</taxon>
        <taxon>Flavobacteriaceae</taxon>
        <taxon>Snuella</taxon>
    </lineage>
</organism>
<feature type="transmembrane region" description="Helical" evidence="1">
    <location>
        <begin position="52"/>
        <end position="72"/>
    </location>
</feature>
<dbReference type="EMBL" id="BAABCY010000094">
    <property type="protein sequence ID" value="GAA3583002.1"/>
    <property type="molecule type" value="Genomic_DNA"/>
</dbReference>
<gene>
    <name evidence="2" type="ORF">GCM10022395_34100</name>
</gene>
<evidence type="ECO:0000313" key="3">
    <source>
        <dbReference type="Proteomes" id="UP001500954"/>
    </source>
</evidence>
<feature type="transmembrane region" description="Helical" evidence="1">
    <location>
        <begin position="78"/>
        <end position="98"/>
    </location>
</feature>
<keyword evidence="1" id="KW-1133">Transmembrane helix</keyword>
<sequence>MEQINYIAVFVTALVIQFIGFLWYSPLLFGAKWMKLLKTNPKEVKAMGKTPHLLALITAFFMSFMMAFIILWTGTNNIFSAIGLATLIWFGVTLPDSIPHYKFAKIPLGILILDIFHTLSMLITSALILTLWK</sequence>
<feature type="transmembrane region" description="Helical" evidence="1">
    <location>
        <begin position="6"/>
        <end position="31"/>
    </location>
</feature>
<reference evidence="3" key="1">
    <citation type="journal article" date="2019" name="Int. J. Syst. Evol. Microbiol.">
        <title>The Global Catalogue of Microorganisms (GCM) 10K type strain sequencing project: providing services to taxonomists for standard genome sequencing and annotation.</title>
        <authorList>
            <consortium name="The Broad Institute Genomics Platform"/>
            <consortium name="The Broad Institute Genome Sequencing Center for Infectious Disease"/>
            <person name="Wu L."/>
            <person name="Ma J."/>
        </authorList>
    </citation>
    <scope>NUCLEOTIDE SEQUENCE [LARGE SCALE GENOMIC DNA]</scope>
    <source>
        <strain evidence="3">JCM 17111</strain>
    </source>
</reference>
<comment type="caution">
    <text evidence="2">The sequence shown here is derived from an EMBL/GenBank/DDBJ whole genome shotgun (WGS) entry which is preliminary data.</text>
</comment>
<feature type="transmembrane region" description="Helical" evidence="1">
    <location>
        <begin position="110"/>
        <end position="132"/>
    </location>
</feature>
<dbReference type="Proteomes" id="UP001500954">
    <property type="component" value="Unassembled WGS sequence"/>
</dbReference>
<keyword evidence="3" id="KW-1185">Reference proteome</keyword>
<evidence type="ECO:0000256" key="1">
    <source>
        <dbReference type="SAM" id="Phobius"/>
    </source>
</evidence>
<name>A0ABP6YHL2_9FLAO</name>
<evidence type="ECO:0008006" key="4">
    <source>
        <dbReference type="Google" id="ProtNLM"/>
    </source>
</evidence>
<dbReference type="InterPro" id="IPR013879">
    <property type="entry name" value="DUF1761"/>
</dbReference>
<proteinExistence type="predicted"/>
<keyword evidence="1" id="KW-0812">Transmembrane</keyword>